<name>A0AAV6IWI9_9ERIC</name>
<feature type="compositionally biased region" description="Basic residues" evidence="1">
    <location>
        <begin position="31"/>
        <end position="43"/>
    </location>
</feature>
<gene>
    <name evidence="2" type="ORF">RHGRI_026500</name>
</gene>
<reference evidence="2" key="1">
    <citation type="submission" date="2020-08" db="EMBL/GenBank/DDBJ databases">
        <title>Plant Genome Project.</title>
        <authorList>
            <person name="Zhang R.-G."/>
        </authorList>
    </citation>
    <scope>NUCLEOTIDE SEQUENCE</scope>
    <source>
        <strain evidence="2">WSP0</strain>
        <tissue evidence="2">Leaf</tissue>
    </source>
</reference>
<evidence type="ECO:0000313" key="3">
    <source>
        <dbReference type="Proteomes" id="UP000823749"/>
    </source>
</evidence>
<proteinExistence type="predicted"/>
<evidence type="ECO:0000256" key="1">
    <source>
        <dbReference type="SAM" id="MobiDB-lite"/>
    </source>
</evidence>
<dbReference type="EMBL" id="JACTNZ010000009">
    <property type="protein sequence ID" value="KAG5531913.1"/>
    <property type="molecule type" value="Genomic_DNA"/>
</dbReference>
<organism evidence="2 3">
    <name type="scientific">Rhododendron griersonianum</name>
    <dbReference type="NCBI Taxonomy" id="479676"/>
    <lineage>
        <taxon>Eukaryota</taxon>
        <taxon>Viridiplantae</taxon>
        <taxon>Streptophyta</taxon>
        <taxon>Embryophyta</taxon>
        <taxon>Tracheophyta</taxon>
        <taxon>Spermatophyta</taxon>
        <taxon>Magnoliopsida</taxon>
        <taxon>eudicotyledons</taxon>
        <taxon>Gunneridae</taxon>
        <taxon>Pentapetalae</taxon>
        <taxon>asterids</taxon>
        <taxon>Ericales</taxon>
        <taxon>Ericaceae</taxon>
        <taxon>Ericoideae</taxon>
        <taxon>Rhodoreae</taxon>
        <taxon>Rhododendron</taxon>
    </lineage>
</organism>
<accession>A0AAV6IWI9</accession>
<evidence type="ECO:0000313" key="2">
    <source>
        <dbReference type="EMBL" id="KAG5531913.1"/>
    </source>
</evidence>
<dbReference type="Proteomes" id="UP000823749">
    <property type="component" value="Chromosome 9"/>
</dbReference>
<sequence>MTSSTPSNSFSIGDEILSSKETTNILDPVQLRRKGRPPTKRKQGFVEKVGKKKIETQKKTLSKEKAKEVETQERLEHNNCQFQEVGTQDSVINVNSYPSYMG</sequence>
<comment type="caution">
    <text evidence="2">The sequence shown here is derived from an EMBL/GenBank/DDBJ whole genome shotgun (WGS) entry which is preliminary data.</text>
</comment>
<dbReference type="AlphaFoldDB" id="A0AAV6IWI9"/>
<keyword evidence="3" id="KW-1185">Reference proteome</keyword>
<protein>
    <submittedName>
        <fullName evidence="2">Uncharacterized protein</fullName>
    </submittedName>
</protein>
<feature type="region of interest" description="Disordered" evidence="1">
    <location>
        <begin position="21"/>
        <end position="51"/>
    </location>
</feature>